<evidence type="ECO:0000313" key="3">
    <source>
        <dbReference type="EMBL" id="CAA9220369.1"/>
    </source>
</evidence>
<dbReference type="Pfam" id="PF02627">
    <property type="entry name" value="CMD"/>
    <property type="match status" value="1"/>
</dbReference>
<dbReference type="Pfam" id="PF00561">
    <property type="entry name" value="Abhydrolase_1"/>
    <property type="match status" value="1"/>
</dbReference>
<dbReference type="AlphaFoldDB" id="A0A6J4HEV3"/>
<dbReference type="Gene3D" id="1.20.1290.10">
    <property type="entry name" value="AhpD-like"/>
    <property type="match status" value="1"/>
</dbReference>
<dbReference type="InterPro" id="IPR000073">
    <property type="entry name" value="AB_hydrolase_1"/>
</dbReference>
<dbReference type="PANTHER" id="PTHR33570">
    <property type="entry name" value="4-CARBOXYMUCONOLACTONE DECARBOXYLASE FAMILY PROTEIN"/>
    <property type="match status" value="1"/>
</dbReference>
<dbReference type="EC" id="3.1.1.24" evidence="3"/>
<dbReference type="GO" id="GO:0051920">
    <property type="term" value="F:peroxiredoxin activity"/>
    <property type="evidence" value="ECO:0007669"/>
    <property type="project" value="InterPro"/>
</dbReference>
<dbReference type="InterPro" id="IPR012788">
    <property type="entry name" value="Decarb_PcaC"/>
</dbReference>
<reference evidence="3" key="1">
    <citation type="submission" date="2020-02" db="EMBL/GenBank/DDBJ databases">
        <authorList>
            <person name="Meier V. D."/>
        </authorList>
    </citation>
    <scope>NUCLEOTIDE SEQUENCE</scope>
    <source>
        <strain evidence="3">AVDCRST_MAG04</strain>
    </source>
</reference>
<dbReference type="InterPro" id="IPR003779">
    <property type="entry name" value="CMD-like"/>
</dbReference>
<organism evidence="3">
    <name type="scientific">uncultured Acetobacteraceae bacterium</name>
    <dbReference type="NCBI Taxonomy" id="169975"/>
    <lineage>
        <taxon>Bacteria</taxon>
        <taxon>Pseudomonadati</taxon>
        <taxon>Pseudomonadota</taxon>
        <taxon>Alphaproteobacteria</taxon>
        <taxon>Acetobacterales</taxon>
        <taxon>Acetobacteraceae</taxon>
        <taxon>environmental samples</taxon>
    </lineage>
</organism>
<dbReference type="InterPro" id="IPR026968">
    <property type="entry name" value="PcaD/CatD"/>
</dbReference>
<dbReference type="SUPFAM" id="SSF69118">
    <property type="entry name" value="AhpD-like"/>
    <property type="match status" value="1"/>
</dbReference>
<dbReference type="GO" id="GO:0042952">
    <property type="term" value="P:beta-ketoadipate pathway"/>
    <property type="evidence" value="ECO:0007669"/>
    <property type="project" value="InterPro"/>
</dbReference>
<dbReference type="NCBIfam" id="TIGR02427">
    <property type="entry name" value="protocat_pcaD"/>
    <property type="match status" value="1"/>
</dbReference>
<dbReference type="SUPFAM" id="SSF53474">
    <property type="entry name" value="alpha/beta-Hydrolases"/>
    <property type="match status" value="1"/>
</dbReference>
<feature type="domain" description="Carboxymuconolactone decarboxylase-like" evidence="2">
    <location>
        <begin position="321"/>
        <end position="400"/>
    </location>
</feature>
<feature type="domain" description="AB hydrolase-1" evidence="1">
    <location>
        <begin position="45"/>
        <end position="264"/>
    </location>
</feature>
<sequence length="408" mass="42998">MDNGDGAASARPDPNHARNGASLMFVELDGLAVHAQADGPAQGETVLLLHSLGTDLHVWDAQAAALARTHRVLRPDLRGHGLTEAPSGAYTMEQLARDALNLLDALAVRRAHVCGVSIGGRIALGMAAIAPDRVSSLILCDTALEFRPPETWQQRIEAVAQGGLAAIADAVMDRWVLDQSLPSSKALRRMLLRTDPAGYAGCAAALRDTRASDVVGRVRCPATVIVGDKDVSTPLSAAQAVRDAIPGAGMVTIADAAHIPNFEREAAMTRAVVGHFQGVASASATTVAEAGNAVRRAVLGEAHVARSESATTALDAPFRDFILEGVWGRVWTRPGLAHRDRSLLCLAMLAALGHDEELRLHVRATRNTGVTEEEIAEVLLQVAAYAGVPAANSALRVAKEVLGEMRRT</sequence>
<evidence type="ECO:0000259" key="1">
    <source>
        <dbReference type="Pfam" id="PF00561"/>
    </source>
</evidence>
<protein>
    <submittedName>
        <fullName evidence="3">Beta-ketoadipate enol-lactone hydrolase</fullName>
        <ecNumber evidence="3">3.1.1.24</ecNumber>
    </submittedName>
</protein>
<dbReference type="NCBIfam" id="TIGR02425">
    <property type="entry name" value="decarb_PcaC"/>
    <property type="match status" value="1"/>
</dbReference>
<dbReference type="PRINTS" id="PR00111">
    <property type="entry name" value="ABHYDROLASE"/>
</dbReference>
<accession>A0A6J4HEV3</accession>
<name>A0A6J4HEV3_9PROT</name>
<gene>
    <name evidence="3" type="ORF">AVDCRST_MAG04-602</name>
</gene>
<dbReference type="Gene3D" id="3.40.50.1820">
    <property type="entry name" value="alpha/beta hydrolase"/>
    <property type="match status" value="1"/>
</dbReference>
<dbReference type="InterPro" id="IPR029032">
    <property type="entry name" value="AhpD-like"/>
</dbReference>
<proteinExistence type="predicted"/>
<dbReference type="InterPro" id="IPR029058">
    <property type="entry name" value="AB_hydrolase_fold"/>
</dbReference>
<evidence type="ECO:0000259" key="2">
    <source>
        <dbReference type="Pfam" id="PF02627"/>
    </source>
</evidence>
<dbReference type="InterPro" id="IPR052512">
    <property type="entry name" value="4CMD/NDH-1_regulator"/>
</dbReference>
<dbReference type="EMBL" id="CADCTL010000045">
    <property type="protein sequence ID" value="CAA9220369.1"/>
    <property type="molecule type" value="Genomic_DNA"/>
</dbReference>
<keyword evidence="3" id="KW-0378">Hydrolase</keyword>
<dbReference type="GO" id="GO:0047570">
    <property type="term" value="F:3-oxoadipate enol-lactonase activity"/>
    <property type="evidence" value="ECO:0007669"/>
    <property type="project" value="UniProtKB-EC"/>
</dbReference>
<dbReference type="PANTHER" id="PTHR33570:SF2">
    <property type="entry name" value="CARBOXYMUCONOLACTONE DECARBOXYLASE-LIKE DOMAIN-CONTAINING PROTEIN"/>
    <property type="match status" value="1"/>
</dbReference>